<dbReference type="GO" id="GO:0005524">
    <property type="term" value="F:ATP binding"/>
    <property type="evidence" value="ECO:0007669"/>
    <property type="project" value="UniProtKB-KW"/>
</dbReference>
<keyword evidence="5" id="KW-1185">Reference proteome</keyword>
<gene>
    <name evidence="4" type="ORF">ACFFRH_18105</name>
</gene>
<feature type="region of interest" description="Disordered" evidence="2">
    <location>
        <begin position="155"/>
        <end position="185"/>
    </location>
</feature>
<dbReference type="RefSeq" id="WP_386157901.1">
    <property type="nucleotide sequence ID" value="NZ_JBHMBS010000007.1"/>
</dbReference>
<reference evidence="4 5" key="1">
    <citation type="submission" date="2024-09" db="EMBL/GenBank/DDBJ databases">
        <authorList>
            <person name="Sun Q."/>
            <person name="Mori K."/>
        </authorList>
    </citation>
    <scope>NUCLEOTIDE SEQUENCE [LARGE SCALE GENOMIC DNA]</scope>
    <source>
        <strain evidence="4 5">JCM 3028</strain>
    </source>
</reference>
<dbReference type="EMBL" id="JBHMBS010000007">
    <property type="protein sequence ID" value="MFB9677398.1"/>
    <property type="molecule type" value="Genomic_DNA"/>
</dbReference>
<evidence type="ECO:0000313" key="5">
    <source>
        <dbReference type="Proteomes" id="UP001589610"/>
    </source>
</evidence>
<dbReference type="Proteomes" id="UP001589610">
    <property type="component" value="Unassembled WGS sequence"/>
</dbReference>
<keyword evidence="1" id="KW-0808">Transferase</keyword>
<evidence type="ECO:0000256" key="1">
    <source>
        <dbReference type="ARBA" id="ARBA00022527"/>
    </source>
</evidence>
<dbReference type="Gene3D" id="3.30.565.10">
    <property type="entry name" value="Histidine kinase-like ATPase, C-terminal domain"/>
    <property type="match status" value="1"/>
</dbReference>
<sequence length="185" mass="19695">MGEHAGVMGGGDVRVLIKILQPGSASRRARAVLREVLREAGLDDEAVSDAETIVAELAANAERHAHPPYELRVLSLDGVPTWCEVVDGDPDLHEVRIILGLLDSVEEIGLPLLTENGRGLLLVHRLSQGRCHVHPATTHTTGTPGKAVTFALPTRSGASPPFSSLRTGDDLDTGTNTIRATDRPL</sequence>
<evidence type="ECO:0000259" key="3">
    <source>
        <dbReference type="Pfam" id="PF13581"/>
    </source>
</evidence>
<dbReference type="PANTHER" id="PTHR35526:SF3">
    <property type="entry name" value="ANTI-SIGMA-F FACTOR RSBW"/>
    <property type="match status" value="1"/>
</dbReference>
<dbReference type="InterPro" id="IPR003594">
    <property type="entry name" value="HATPase_dom"/>
</dbReference>
<accession>A0ABV5TE59</accession>
<keyword evidence="4" id="KW-0067">ATP-binding</keyword>
<dbReference type="PANTHER" id="PTHR35526">
    <property type="entry name" value="ANTI-SIGMA-F FACTOR RSBW-RELATED"/>
    <property type="match status" value="1"/>
</dbReference>
<evidence type="ECO:0000313" key="4">
    <source>
        <dbReference type="EMBL" id="MFB9677398.1"/>
    </source>
</evidence>
<keyword evidence="1" id="KW-0418">Kinase</keyword>
<protein>
    <submittedName>
        <fullName evidence="4">ATP-binding protein</fullName>
    </submittedName>
</protein>
<feature type="domain" description="Histidine kinase/HSP90-like ATPase" evidence="3">
    <location>
        <begin position="27"/>
        <end position="128"/>
    </location>
</feature>
<name>A0ABV5TE59_9ACTN</name>
<keyword evidence="4" id="KW-0547">Nucleotide-binding</keyword>
<dbReference type="Pfam" id="PF13581">
    <property type="entry name" value="HATPase_c_2"/>
    <property type="match status" value="1"/>
</dbReference>
<dbReference type="InterPro" id="IPR036890">
    <property type="entry name" value="HATPase_C_sf"/>
</dbReference>
<comment type="caution">
    <text evidence="4">The sequence shown here is derived from an EMBL/GenBank/DDBJ whole genome shotgun (WGS) entry which is preliminary data.</text>
</comment>
<dbReference type="InterPro" id="IPR050267">
    <property type="entry name" value="Anti-sigma-factor_SerPK"/>
</dbReference>
<proteinExistence type="predicted"/>
<organism evidence="4 5">
    <name type="scientific">Streptosporangium vulgare</name>
    <dbReference type="NCBI Taxonomy" id="46190"/>
    <lineage>
        <taxon>Bacteria</taxon>
        <taxon>Bacillati</taxon>
        <taxon>Actinomycetota</taxon>
        <taxon>Actinomycetes</taxon>
        <taxon>Streptosporangiales</taxon>
        <taxon>Streptosporangiaceae</taxon>
        <taxon>Streptosporangium</taxon>
    </lineage>
</organism>
<keyword evidence="1" id="KW-0723">Serine/threonine-protein kinase</keyword>
<evidence type="ECO:0000256" key="2">
    <source>
        <dbReference type="SAM" id="MobiDB-lite"/>
    </source>
</evidence>